<feature type="transmembrane region" description="Helical" evidence="1">
    <location>
        <begin position="99"/>
        <end position="118"/>
    </location>
</feature>
<proteinExistence type="predicted"/>
<feature type="transmembrane region" description="Helical" evidence="1">
    <location>
        <begin position="54"/>
        <end position="78"/>
    </location>
</feature>
<dbReference type="Pfam" id="PF00563">
    <property type="entry name" value="EAL"/>
    <property type="match status" value="1"/>
</dbReference>
<dbReference type="PANTHER" id="PTHR44757:SF2">
    <property type="entry name" value="BIOFILM ARCHITECTURE MAINTENANCE PROTEIN MBAA"/>
    <property type="match status" value="1"/>
</dbReference>
<dbReference type="InterPro" id="IPR043128">
    <property type="entry name" value="Rev_trsase/Diguanyl_cyclase"/>
</dbReference>
<dbReference type="InterPro" id="IPR052155">
    <property type="entry name" value="Biofilm_reg_signaling"/>
</dbReference>
<feature type="transmembrane region" description="Helical" evidence="1">
    <location>
        <begin position="372"/>
        <end position="393"/>
    </location>
</feature>
<evidence type="ECO:0000259" key="3">
    <source>
        <dbReference type="PROSITE" id="PS50883"/>
    </source>
</evidence>
<dbReference type="InterPro" id="IPR001633">
    <property type="entry name" value="EAL_dom"/>
</dbReference>
<evidence type="ECO:0000313" key="6">
    <source>
        <dbReference type="Proteomes" id="UP000005089"/>
    </source>
</evidence>
<feature type="domain" description="GGDEF" evidence="4">
    <location>
        <begin position="569"/>
        <end position="702"/>
    </location>
</feature>
<dbReference type="InterPro" id="IPR029787">
    <property type="entry name" value="Nucleotide_cyclase"/>
</dbReference>
<dbReference type="CDD" id="cd01948">
    <property type="entry name" value="EAL"/>
    <property type="match status" value="1"/>
</dbReference>
<keyword evidence="1" id="KW-0472">Membrane</keyword>
<dbReference type="Proteomes" id="UP000005089">
    <property type="component" value="Unassembled WGS sequence"/>
</dbReference>
<dbReference type="PROSITE" id="PS50887">
    <property type="entry name" value="GGDEF"/>
    <property type="match status" value="1"/>
</dbReference>
<dbReference type="InterPro" id="IPR035919">
    <property type="entry name" value="EAL_sf"/>
</dbReference>
<dbReference type="CDD" id="cd00130">
    <property type="entry name" value="PAS"/>
    <property type="match status" value="1"/>
</dbReference>
<dbReference type="CDD" id="cd01949">
    <property type="entry name" value="GGDEF"/>
    <property type="match status" value="1"/>
</dbReference>
<gene>
    <name evidence="5" type="ORF">OFBG_01119</name>
</gene>
<keyword evidence="1" id="KW-0812">Transmembrane</keyword>
<dbReference type="STRING" id="847.BRW83_1022"/>
<protein>
    <submittedName>
        <fullName evidence="5">Diguanylate cyclase (GGDEF) domain protein</fullName>
    </submittedName>
</protein>
<dbReference type="InterPro" id="IPR000160">
    <property type="entry name" value="GGDEF_dom"/>
</dbReference>
<dbReference type="Pfam" id="PF13426">
    <property type="entry name" value="PAS_9"/>
    <property type="match status" value="1"/>
</dbReference>
<dbReference type="AlphaFoldDB" id="C3XA65"/>
<dbReference type="Gene3D" id="3.30.450.20">
    <property type="entry name" value="PAS domain"/>
    <property type="match status" value="2"/>
</dbReference>
<dbReference type="SMART" id="SM00091">
    <property type="entry name" value="PAS"/>
    <property type="match status" value="1"/>
</dbReference>
<dbReference type="EMBL" id="GG658170">
    <property type="protein sequence ID" value="EEO30091.1"/>
    <property type="molecule type" value="Genomic_DNA"/>
</dbReference>
<evidence type="ECO:0000259" key="2">
    <source>
        <dbReference type="PROSITE" id="PS50112"/>
    </source>
</evidence>
<dbReference type="InterPro" id="IPR035965">
    <property type="entry name" value="PAS-like_dom_sf"/>
</dbReference>
<accession>C3XA65</accession>
<dbReference type="PROSITE" id="PS50883">
    <property type="entry name" value="EAL"/>
    <property type="match status" value="1"/>
</dbReference>
<dbReference type="PROSITE" id="PS50112">
    <property type="entry name" value="PAS"/>
    <property type="match status" value="1"/>
</dbReference>
<dbReference type="OrthoDB" id="9813903at2"/>
<dbReference type="SUPFAM" id="SSF55785">
    <property type="entry name" value="PYP-like sensor domain (PAS domain)"/>
    <property type="match status" value="1"/>
</dbReference>
<feature type="domain" description="EAL" evidence="3">
    <location>
        <begin position="711"/>
        <end position="965"/>
    </location>
</feature>
<dbReference type="NCBIfam" id="TIGR00229">
    <property type="entry name" value="sensory_box"/>
    <property type="match status" value="1"/>
</dbReference>
<dbReference type="InterPro" id="IPR000014">
    <property type="entry name" value="PAS"/>
</dbReference>
<reference evidence="5 6" key="1">
    <citation type="submission" date="2009-02" db="EMBL/GenBank/DDBJ databases">
        <title>The Genome Sequence of Oxalobacter formigenes OXCC13.</title>
        <authorList>
            <consortium name="The Broad Institute Genome Sequencing Platform"/>
            <person name="Ward D."/>
            <person name="Young S.K."/>
            <person name="Kodira C.D."/>
            <person name="Zeng Q."/>
            <person name="Koehrsen M."/>
            <person name="Alvarado L."/>
            <person name="Berlin A."/>
            <person name="Borenstein D."/>
            <person name="Chen Z."/>
            <person name="Engels R."/>
            <person name="Freedman E."/>
            <person name="Gellesch M."/>
            <person name="Goldberg J."/>
            <person name="Griggs A."/>
            <person name="Gujja S."/>
            <person name="Heiman D."/>
            <person name="Hepburn T."/>
            <person name="Howarth C."/>
            <person name="Jen D."/>
            <person name="Larson L."/>
            <person name="Lewis B."/>
            <person name="Mehta T."/>
            <person name="Park D."/>
            <person name="Pearson M."/>
            <person name="Roberts A."/>
            <person name="Saif S."/>
            <person name="Shea T."/>
            <person name="Shenoy N."/>
            <person name="Sisk P."/>
            <person name="Stolte C."/>
            <person name="Sykes S."/>
            <person name="Walk T."/>
            <person name="White J."/>
            <person name="Yandava C."/>
            <person name="Allison M.J."/>
            <person name="Lander E."/>
            <person name="Nusbaum C."/>
            <person name="Galagan J."/>
            <person name="Birren B."/>
        </authorList>
    </citation>
    <scope>NUCLEOTIDE SEQUENCE [LARGE SCALE GENOMIC DNA]</scope>
    <source>
        <strain evidence="5 6">OXCC13</strain>
    </source>
</reference>
<dbReference type="Gene3D" id="3.30.70.270">
    <property type="match status" value="1"/>
</dbReference>
<dbReference type="Pfam" id="PF00990">
    <property type="entry name" value="GGDEF"/>
    <property type="match status" value="1"/>
</dbReference>
<dbReference type="GO" id="GO:0003824">
    <property type="term" value="F:catalytic activity"/>
    <property type="evidence" value="ECO:0007669"/>
    <property type="project" value="UniProtKB-ARBA"/>
</dbReference>
<dbReference type="SUPFAM" id="SSF55073">
    <property type="entry name" value="Nucleotide cyclase"/>
    <property type="match status" value="1"/>
</dbReference>
<name>C3XA65_OXAFO</name>
<dbReference type="SUPFAM" id="SSF141868">
    <property type="entry name" value="EAL domain-like"/>
    <property type="match status" value="1"/>
</dbReference>
<dbReference type="PANTHER" id="PTHR44757">
    <property type="entry name" value="DIGUANYLATE CYCLASE DGCP"/>
    <property type="match status" value="1"/>
</dbReference>
<keyword evidence="6" id="KW-1185">Reference proteome</keyword>
<evidence type="ECO:0000256" key="1">
    <source>
        <dbReference type="SAM" id="Phobius"/>
    </source>
</evidence>
<organism evidence="5 6">
    <name type="scientific">Oxalobacter formigenes OXCC13</name>
    <dbReference type="NCBI Taxonomy" id="556269"/>
    <lineage>
        <taxon>Bacteria</taxon>
        <taxon>Pseudomonadati</taxon>
        <taxon>Pseudomonadota</taxon>
        <taxon>Betaproteobacteria</taxon>
        <taxon>Burkholderiales</taxon>
        <taxon>Oxalobacteraceae</taxon>
        <taxon>Oxalobacter</taxon>
    </lineage>
</organism>
<dbReference type="eggNOG" id="COG5001">
    <property type="taxonomic scope" value="Bacteria"/>
</dbReference>
<dbReference type="NCBIfam" id="TIGR00254">
    <property type="entry name" value="GGDEF"/>
    <property type="match status" value="1"/>
</dbReference>
<feature type="transmembrane region" description="Helical" evidence="1">
    <location>
        <begin position="21"/>
        <end position="42"/>
    </location>
</feature>
<dbReference type="SMART" id="SM00052">
    <property type="entry name" value="EAL"/>
    <property type="match status" value="1"/>
</dbReference>
<keyword evidence="1" id="KW-1133">Transmembrane helix</keyword>
<sequence length="999" mass="113612">MLNTISDLMARVKGREILDSSVYFMISCFGMLTSVFIISLIFDSIDRIDRLKIYYKFIFVVTSLMLVFFAGISLLKFLSKCKSKIALNIRLSLYLIKKHKVPLFVVSLLITAIAYMIFLNMAKTEAMMVERNISEIAKFKVKHVNAWRNQQINLANNGNLTINKKLNTVSIQKLNIENKDAGFNESVKGNSDAGKHNAYEFPFSYSNNREFLQAIRNNHIWMGPVRFIENEDGSRNRVLNMVAPVMKNGPRGRVAEIRSYYIDPDIALGPIVTAWPKTDKTAKAFLFSRNGEEITILNNSGDHDVIYPMDLSKTSRVQWLKKMSESPSGIFHEADDRGKLVIGYVEKIPDSDWSLMIKIDEREAYGHIQKTAWYILLLAFLVIVMTGLGMVFYMRHRHMQHKTERLRMELKQKALRQHYDYLSKYANDVIILMDGNGTMIEANDRSEKMFGKSRAEMIGQNIRCVFDLKDTSVFEEKWMELKLEKGLIFEAYGKHTNGSIFPVEISSRVIETDGRLFVQFIIRDISEKKKAEEMVWRHANYDQISGLPNRRMFTEKLFFETRKAQRSDASVALMFLDLDHFKDVNDTMGHGVGDCLLKEASDRLRVCVRETDTVARLGGDEFTVIVSDIDDFKDVERVAQCILDELSEPFTLEGQSVHISASIGITFFPQDAKDTHDLMKNADQAMYAAKSLGGNQYHYFTPSMQEAVQKRMHMINDLHVALENNQFETVFQPIIDLKTGDICRAEALIRWHHPVHGLINPASFVPLAEDTGLIQAFGDWVFLEAAKAASRWRKYVPDFQVSVNISPVQFKNEGIDTNVWFAHLKSLNLPPEAIVIEITEGLLLDIDEHTSNQLLALSDAGIEVALDDFGTGYSSLAYLKKLDIDYVKIDQMFVKNLTTSEEDRVLCEAMTVMAHKLDIAVIAEGVETLAQLRMLASFNCDYGQGYYISGPVNDEEFEELLAASRNPDGNAPGTMMGHVAKTMTKNPIGERIPDYPLNG</sequence>
<dbReference type="HOGENOM" id="CLU_000445_70_44_4"/>
<feature type="domain" description="PAS" evidence="2">
    <location>
        <begin position="411"/>
        <end position="486"/>
    </location>
</feature>
<dbReference type="FunFam" id="3.30.70.270:FF:000001">
    <property type="entry name" value="Diguanylate cyclase domain protein"/>
    <property type="match status" value="1"/>
</dbReference>
<dbReference type="SMART" id="SM00267">
    <property type="entry name" value="GGDEF"/>
    <property type="match status" value="1"/>
</dbReference>
<evidence type="ECO:0000259" key="4">
    <source>
        <dbReference type="PROSITE" id="PS50887"/>
    </source>
</evidence>
<evidence type="ECO:0000313" key="5">
    <source>
        <dbReference type="EMBL" id="EEO30091.1"/>
    </source>
</evidence>
<dbReference type="Gene3D" id="3.20.20.450">
    <property type="entry name" value="EAL domain"/>
    <property type="match status" value="1"/>
</dbReference>